<feature type="coiled-coil region" evidence="1">
    <location>
        <begin position="655"/>
        <end position="682"/>
    </location>
</feature>
<sequence length="2916" mass="333708">MKRKALKSAIVAFAAIDIALAIFVLWNKQKRVKQQTMALQRYEEFTKSFNNFQEDFNLDNDTKQELENKTRSAEFIINNPNTSALEKFVALNNIGDYQFSLIKNWVDKELNANTFDNQKADKLKELIKGQIKRLREIDLNSQFNNIRSINLNYSFDNFKKMSNEDKKQWFNQFTSEFSSKINQQFALINNYLLQTNNSLDDNVKQLIQQYPTLALRNEVMQNVFQIENDLLNQKFRINDIAINKTHIENKLKDSSLENQEFVKKYNQVILEMNEIVNGNFENVFNNTLSLIKKDQTLSAEINNQINDLQSAISENNLARINREIFDKLIDLMVKNNLVAEKELNDHLALKSVYTYLSLSDYLENTSTLKIESSQSINDLQDALDNLKTFKNMLESKNSTNQQIIDEYINFVKAFPNISFNSQAQQLKQDPNFLNLINIKDVEKIDKQNLISVITNLRNQFNTLRNLDQKYLVAKNHFKDINFTVNSQYPSPLISKFELNEFNDAIQTLSNNKNLKLNDLVNEVNTKIDTVSTLIETRNEFRNLAKQINSTILNLNDFEKDIKDIYLNKQVKQLATDLQNRILSLNIFSTLNKNQIVENKYNIREQLRGLQKIELGFLRSKTIEQFSKLSKNNVSDFQQIKEKINTIAKVLKNDNLQTLDINYAVIENKLNDLNNRVEKEISLQFNPIISPQVLKLIQEYKFIVNVLESALKQDQATIKLYKAIEYTYNAFNKTNDPNYKPSEYEINQINALANANLSLHQEAMKMNDLLSQDDNQQNNPHLYNDDFKETISAVEKTASNAQNIVDAINEVSDVINKLDKARSEIEQDEDLKDNFQEEFAQMDQIKANIAAELAKDNVDLDKIHALNQQANDLLNSINEKRKDGFLNQKLDKIKAAIDKAYPENNLADSPGEDGLRTRLKQLYNQAAKEGLTRQEKESILANADLLSQSIKIVKNIEDKLNQYDEDATRYNSDPDRKNRVPDEILEEGKLKEDIRVLFTALGSAENIPDASKLQDASDNVDIQKAKLDLAYNKDKIETLNDRIGDKKYQIDANRPEALKSQLNNTITGIDAYSKQKLNSDSLTDTDEALNKLNNENELIDIVKKAIQEHDKIKNDPTLIDTESAIEANKLQQVISANMPNLTSPIDTLEDIQNKKDKIQKAINNAKAKHELRKVVKNDLPKILTEDEENRDLLKEVKDSIKEVEKEYQAILDANDNAFEAEDIKKKTTALLNKINQLKAKKQSLLSDYNQAKKQSDLLKTEYDKKAFHNQQAPDGDNFNNYEQARQAYLSDLDNTDKSTIASIKSHEEAIKKAYNKDVAENAIDRYNKFINKDINSVPEEDINGVKQLAEEFNNFIKATLNNHNGIETEKEALDISKQTQAMKNYNDTQKDVVDAIAKFTKLTKDNPNDNETQRGISKLKALLASTEYPTAPFNTDDIVAKNNDLIAKLTEIKEEIGRRSENKKLANELIDHAKNFSNIPGESNETRGQVNKVIEDIFKNQKQLGNLVDNDFAKITEEVLENIKDTNSKTLEKPALKNIKNKLDVINETKLYSDALGLVSGSALLLIENSNANNSNLVNSLVTNDLSPLIQDARRLYAATISSDQEKDNAQIEAIKTKYINKIKEIEAAKDRLTQANDIEQSLAQTLTLTNDVNYFEFGGISGDENLEKAQQWLKQISNSANIDSTLTSQQKTDKLNEVKSKAEAAKTFITKQKEISQQIQTWMDERSQLGNENLEITKKDEQNLIKAMWDTLPSSTQNLNANQINNNLQTLVAKFDNVKKARDERVKTANLIKSIEQSQTYTDSEQYPKLFADLKKKIKELNNENANADTVEQMKAIQAKIELLKSFLTKKLLLAQKLKEFNEYNQTVVPLNDDIDNKKQTFITEINSAEQIYNEDIPTRENIHTKEQEIDTKIKILQLHEARLRVYVKSGEVEAQINNESVINSNEKTFLNNKFKQFKNELDAIHFDNNTQSQVFTDIENKYLTGETENSIPFVFQKTKDLSIAYRDASKVNVLKQTGLSAQLDSTNVSSKFNQLNQAINEAITLNSSDQATNHQKEDKVQELKKLVNEVITAKKDSLNVVATNARTLLTQLSDGANLATDTVLNTFKDKSVDKLNSYQIAQDENPEVSIKNMNILLQDALDTFREQVQKAYQLQSTKLATEQVKLQSYKNNILLDSIWKQSTRTKFNQITSHLTEVDNFIKMHETIENNLKQYSSIDLTTSFSNAYLTKNIELIKQARSAIEQFKNSINNDFDDLFTSDTGKLVKLKAIFDKGLVTTEQKTLFSEINLNTTQNQYNVLKTQLSKFTDNNNLSSIKSNDDINKLQNDINDANQLIVSFNKLIQTFKTEAQTLLTNRQHLNEIWQYLFKADKDQFAANINTQYQSHWQTINQAISSITPKTEADFVSQGYIFDNNINGLTTYVDDTKDFIDYINNNNLNDMYKLLLHNQNPTIKSSVIYEDFNKNLLKLTQNNDSEFDITNNDSFLSMFESFADTKLDNDSKFNPIYFKVSIVKDAATNSWVTKKSSNSSNKVYKIKLKYQYTPNNLTTFNNYSGFSFEVDREITFKTKDTLALTSGTSSIFFKDNNINNLGYNSKQIIGNADELGWEDVTNRQLASEKVFSTFKKALGITDGQKLVTYHTSDKQKHFAVLNSNGSLEERNQGNDNFNIKFKFPEYYIYQQSTQIQANSELQDLNISILNNEILIDAVLPANLLVGKANYEANKNTISFAMGNDITPVANRQMPDVVLYRIRLAVDFDNATKNISLFLTHYDSYNVTKQKTFNDNSVTPTLEYSETDGSTAYVWSNTDFAKYMITHTEKWDNTTEHGNGSYSLRTIFHNNGQADNNYQGVTPNNSHIGNGVYIIKNFQTSAVYIFTNIINGDNIKQTSTINRNEEPKLSTIYNSGIVEFNFKDLKS</sequence>
<protein>
    <submittedName>
        <fullName evidence="2">Uncharacterized protein</fullName>
    </submittedName>
</protein>
<evidence type="ECO:0000313" key="2">
    <source>
        <dbReference type="EMBL" id="QJR44169.1"/>
    </source>
</evidence>
<proteinExistence type="predicted"/>
<dbReference type="RefSeq" id="WP_171112974.1">
    <property type="nucleotide sequence ID" value="NZ_CP053097.1"/>
</dbReference>
<name>A0A6M4JDP3_9MOLU</name>
<feature type="coiled-coil region" evidence="1">
    <location>
        <begin position="803"/>
        <end position="837"/>
    </location>
</feature>
<accession>A0A6M4JDP3</accession>
<evidence type="ECO:0000313" key="3">
    <source>
        <dbReference type="Proteomes" id="UP000502118"/>
    </source>
</evidence>
<dbReference type="EMBL" id="CP053097">
    <property type="protein sequence ID" value="QJR44169.1"/>
    <property type="molecule type" value="Genomic_DNA"/>
</dbReference>
<dbReference type="Proteomes" id="UP000502118">
    <property type="component" value="Chromosome"/>
</dbReference>
<reference evidence="2 3" key="1">
    <citation type="submission" date="2020-05" db="EMBL/GenBank/DDBJ databases">
        <title>Novel Mycoplasma species detected in Mirounga angustirostris (northern elephant seal) from the USA.</title>
        <authorList>
            <person name="Volokhov D.V."/>
        </authorList>
    </citation>
    <scope>NUCLEOTIDE SEQUENCE [LARGE SCALE GENOMIC DNA]</scope>
    <source>
        <strain evidence="2 3">Mirounga ES2806-NAS</strain>
    </source>
</reference>
<feature type="coiled-coil region" evidence="1">
    <location>
        <begin position="1192"/>
        <end position="1260"/>
    </location>
</feature>
<feature type="coiled-coil region" evidence="1">
    <location>
        <begin position="2290"/>
        <end position="2342"/>
    </location>
</feature>
<keyword evidence="3" id="KW-1185">Reference proteome</keyword>
<gene>
    <name evidence="2" type="ORF">HLA92_01845</name>
</gene>
<dbReference type="KEGG" id="mmio:HLA92_01845"/>
<organism evidence="2 3">
    <name type="scientific">Mycoplasma miroungirhinis</name>
    <dbReference type="NCBI Taxonomy" id="754516"/>
    <lineage>
        <taxon>Bacteria</taxon>
        <taxon>Bacillati</taxon>
        <taxon>Mycoplasmatota</taxon>
        <taxon>Mollicutes</taxon>
        <taxon>Mycoplasmataceae</taxon>
        <taxon>Mycoplasma</taxon>
    </lineage>
</organism>
<keyword evidence="1" id="KW-0175">Coiled coil</keyword>
<evidence type="ECO:0000256" key="1">
    <source>
        <dbReference type="SAM" id="Coils"/>
    </source>
</evidence>